<dbReference type="Proteomes" id="UP001055879">
    <property type="component" value="Linkage Group LG16"/>
</dbReference>
<gene>
    <name evidence="1" type="ORF">L6452_41208</name>
</gene>
<keyword evidence="2" id="KW-1185">Reference proteome</keyword>
<reference evidence="1 2" key="2">
    <citation type="journal article" date="2022" name="Mol. Ecol. Resour.">
        <title>The genomes of chicory, endive, great burdock and yacon provide insights into Asteraceae paleo-polyploidization history and plant inulin production.</title>
        <authorList>
            <person name="Fan W."/>
            <person name="Wang S."/>
            <person name="Wang H."/>
            <person name="Wang A."/>
            <person name="Jiang F."/>
            <person name="Liu H."/>
            <person name="Zhao H."/>
            <person name="Xu D."/>
            <person name="Zhang Y."/>
        </authorList>
    </citation>
    <scope>NUCLEOTIDE SEQUENCE [LARGE SCALE GENOMIC DNA]</scope>
    <source>
        <strain evidence="2">cv. Niubang</strain>
    </source>
</reference>
<dbReference type="EMBL" id="CM042062">
    <property type="protein sequence ID" value="KAI3669796.1"/>
    <property type="molecule type" value="Genomic_DNA"/>
</dbReference>
<protein>
    <submittedName>
        <fullName evidence="1">Uncharacterized protein</fullName>
    </submittedName>
</protein>
<accession>A0ACB8XMY7</accession>
<comment type="caution">
    <text evidence="1">The sequence shown here is derived from an EMBL/GenBank/DDBJ whole genome shotgun (WGS) entry which is preliminary data.</text>
</comment>
<evidence type="ECO:0000313" key="2">
    <source>
        <dbReference type="Proteomes" id="UP001055879"/>
    </source>
</evidence>
<organism evidence="1 2">
    <name type="scientific">Arctium lappa</name>
    <name type="common">Greater burdock</name>
    <name type="synonym">Lappa major</name>
    <dbReference type="NCBI Taxonomy" id="4217"/>
    <lineage>
        <taxon>Eukaryota</taxon>
        <taxon>Viridiplantae</taxon>
        <taxon>Streptophyta</taxon>
        <taxon>Embryophyta</taxon>
        <taxon>Tracheophyta</taxon>
        <taxon>Spermatophyta</taxon>
        <taxon>Magnoliopsida</taxon>
        <taxon>eudicotyledons</taxon>
        <taxon>Gunneridae</taxon>
        <taxon>Pentapetalae</taxon>
        <taxon>asterids</taxon>
        <taxon>campanulids</taxon>
        <taxon>Asterales</taxon>
        <taxon>Asteraceae</taxon>
        <taxon>Carduoideae</taxon>
        <taxon>Cardueae</taxon>
        <taxon>Arctiinae</taxon>
        <taxon>Arctium</taxon>
    </lineage>
</organism>
<evidence type="ECO:0000313" key="1">
    <source>
        <dbReference type="EMBL" id="KAI3669796.1"/>
    </source>
</evidence>
<name>A0ACB8XMY7_ARCLA</name>
<proteinExistence type="predicted"/>
<reference evidence="2" key="1">
    <citation type="journal article" date="2022" name="Mol. Ecol. Resour.">
        <title>The genomes of chicory, endive, great burdock and yacon provide insights into Asteraceae palaeo-polyploidization history and plant inulin production.</title>
        <authorList>
            <person name="Fan W."/>
            <person name="Wang S."/>
            <person name="Wang H."/>
            <person name="Wang A."/>
            <person name="Jiang F."/>
            <person name="Liu H."/>
            <person name="Zhao H."/>
            <person name="Xu D."/>
            <person name="Zhang Y."/>
        </authorList>
    </citation>
    <scope>NUCLEOTIDE SEQUENCE [LARGE SCALE GENOMIC DNA]</scope>
    <source>
        <strain evidence="2">cv. Niubang</strain>
    </source>
</reference>
<sequence length="1136" mass="129477">MENSPENCNVKVALHIRPLLKQERRNGGEECLDVVPGTAQVLMGSHSFIFDHIYGGGGSPSSKMFDECVAPLLDDLFQGYNGTVIAYGQTGSGKTYTMGTAPKEGCNRGLIFQVMNTIFNKIETLKDQIEFQLHCSYIEILKEEVRDLLDSAVIDKLETGDGHPENAVPGKLPVQIRKASDGAVSLSGSTEVSVSTQKEMTACLEQGCANRSTAATDMNSQSSRSHAIFTIILEQKDKNRGDTNSNDNFGGEEYKCAKLHMVDLAGSERAKRAGSEGVRLKEGIQINKGLLALGNVISALGDDKKRKEGLHIPYRDSKLTRLLQASLGGNCKTVMIACVSPADFNAEETLNTLKYANRARNIQNKASVQKEVFPADTHKLRQQLRLMQAELAHRKEAEIVEMQELKRKIDSLEATNSELLQKIHEYQATNSELLQKIHEYRNKCAVYEKDAHEYRQYFVQRDGVKSGSQRTTSPEAIKRDSKCTISPEAIKKDSQCTTFPEAIKKDSQCTIFPETVSESFASEVLKEPDKLTIKQEHEIRQNMWYKELNDLDKRLEEKESEMKLLGSPDVEALKQRFGKKIIELEEGKRLLQLERDGMRAEIARLEALGEPTEKEQTMNAETLEEIEVQVQLQQKMKHEEEQFRQWKANSEKQMLQLKKESRKSEFERHKLLALYQRQTQVLQRKTEEALRATKKLKELLELRKVANRRETTGKYLLGTSFHYLFLLLVTFILSSSLFQFNPVDKNEVGSHAKLKEELIFLKQMDKSSSHGSKPPSEENKQSRRSSLSPNSRAARIVSLESRMKSSSTALSLLSSQLSEAGRGHDLASGRWKMVYSLGDAKDLLQYLFNLATDTRRRLLEKEVAMKEMKAQLDDLMLQQKEMLQQKDIITEASTQTTSTQNAKVSTLTKKWKEIEEQAVQITKEKEKENTKGTKEKEKEKENRKDTTEKESRKDTKEKENRKDTREKENTEDTREKENTEDTREKEKANTKENPPAEESKEMEWKAVTIASYPSPKAKAPTPFDIFADLGIESPLPFPESRQLDSKAGICNRPIQEVFIQTQKMVPIAHVCMKKLPLGEQKGKVSRWRRSHDEWLIQFKWKWQKPWKLSQLIRIGDEIRNSDETLKDLSIKIDPTT</sequence>